<comment type="caution">
    <text evidence="1">The sequence shown here is derived from an EMBL/GenBank/DDBJ whole genome shotgun (WGS) entry which is preliminary data.</text>
</comment>
<dbReference type="Proteomes" id="UP001162131">
    <property type="component" value="Unassembled WGS sequence"/>
</dbReference>
<gene>
    <name evidence="1" type="ORF">BSTOLATCC_MIC30464</name>
</gene>
<name>A0AAU9JCQ4_9CILI</name>
<evidence type="ECO:0000313" key="2">
    <source>
        <dbReference type="Proteomes" id="UP001162131"/>
    </source>
</evidence>
<proteinExistence type="predicted"/>
<sequence>MEEYASTNSPSSLSNGQEKLVIGLGEDKVIYSFSSSTHFLPELEENKFLELSVKFYLSKFLKDCNQNKKKELFSAFCISVNQKFPPESILRCHRLPSGDAILIPKEKSIQQDLLNQITYELKYKGRDIMIPIGILWLGGEINYNRYRINFTLPPGISIEETIKSLKQICDIKEIIMNNTIQNEGKFHSLNFIPEAKYTIYAEFNSLEQALDLTDILKIGNNSVWLNHAGTMQCNTCNEIGHLESNHDKIIEIREKRKRIKQSKKVKKGSRNLNLIDQKYLVSDNKYENNLKTRKISTIKPPKKNIHPPVKTQNNEPVNAYNYDIKTYIPLKKSIIKPIEIIGRTILKENHKNTIKKIFIIKKTPAIRKNEPEREDVNWKLIKESSQSYNETASKSPKLSPSSEINSSTLMTDFPEINVSKIENPFLHKKEKKEKLIVEPLISIYNTQNKKKFENPFINKDEKEIYKNKKIQILESRMFQDMIRPLCTILFIEASDNLTDPKKWLKITHSPLRKNNVLPVQVEEEIIIPNPRRLCEKIIRKNFGFINISGIGKDDLSRRQLRNVMIENDITILGIAETWLKDKVYIDGFVWIGNNGPIVGYRGSGGTGLLIHNSLANEITWIETNNHRITAAKIEDFLIICIYAPVLANHENEKSINEYKWNFYINFQRK</sequence>
<dbReference type="AlphaFoldDB" id="A0AAU9JCQ4"/>
<accession>A0AAU9JCQ4</accession>
<dbReference type="Gene3D" id="3.60.10.10">
    <property type="entry name" value="Endonuclease/exonuclease/phosphatase"/>
    <property type="match status" value="1"/>
</dbReference>
<dbReference type="EMBL" id="CAJZBQ010000030">
    <property type="protein sequence ID" value="CAG9322083.1"/>
    <property type="molecule type" value="Genomic_DNA"/>
</dbReference>
<dbReference type="SUPFAM" id="SSF56219">
    <property type="entry name" value="DNase I-like"/>
    <property type="match status" value="1"/>
</dbReference>
<reference evidence="1" key="1">
    <citation type="submission" date="2021-09" db="EMBL/GenBank/DDBJ databases">
        <authorList>
            <consortium name="AG Swart"/>
            <person name="Singh M."/>
            <person name="Singh A."/>
            <person name="Seah K."/>
            <person name="Emmerich C."/>
        </authorList>
    </citation>
    <scope>NUCLEOTIDE SEQUENCE</scope>
    <source>
        <strain evidence="1">ATCC30299</strain>
    </source>
</reference>
<evidence type="ECO:0000313" key="1">
    <source>
        <dbReference type="EMBL" id="CAG9322083.1"/>
    </source>
</evidence>
<keyword evidence="2" id="KW-1185">Reference proteome</keyword>
<protein>
    <submittedName>
        <fullName evidence="1">Uncharacterized protein</fullName>
    </submittedName>
</protein>
<dbReference type="InterPro" id="IPR036691">
    <property type="entry name" value="Endo/exonu/phosph_ase_sf"/>
</dbReference>
<organism evidence="1 2">
    <name type="scientific">Blepharisma stoltei</name>
    <dbReference type="NCBI Taxonomy" id="1481888"/>
    <lineage>
        <taxon>Eukaryota</taxon>
        <taxon>Sar</taxon>
        <taxon>Alveolata</taxon>
        <taxon>Ciliophora</taxon>
        <taxon>Postciliodesmatophora</taxon>
        <taxon>Heterotrichea</taxon>
        <taxon>Heterotrichida</taxon>
        <taxon>Blepharismidae</taxon>
        <taxon>Blepharisma</taxon>
    </lineage>
</organism>